<organism evidence="1 2">
    <name type="scientific">Priestia filamentosa</name>
    <dbReference type="NCBI Taxonomy" id="1402861"/>
    <lineage>
        <taxon>Bacteria</taxon>
        <taxon>Bacillati</taxon>
        <taxon>Bacillota</taxon>
        <taxon>Bacilli</taxon>
        <taxon>Bacillales</taxon>
        <taxon>Bacillaceae</taxon>
        <taxon>Priestia</taxon>
    </lineage>
</organism>
<dbReference type="InterPro" id="IPR019606">
    <property type="entry name" value="GerMN"/>
</dbReference>
<protein>
    <submittedName>
        <fullName evidence="1">Sporulation protein</fullName>
    </submittedName>
</protein>
<accession>A0A0H4KN67</accession>
<dbReference type="PROSITE" id="PS51257">
    <property type="entry name" value="PROKAR_LIPOPROTEIN"/>
    <property type="match status" value="1"/>
</dbReference>
<dbReference type="EMBL" id="CP011974">
    <property type="protein sequence ID" value="AKO94326.1"/>
    <property type="molecule type" value="Genomic_DNA"/>
</dbReference>
<dbReference type="PATRIC" id="fig|135735.6.peg.4409"/>
<dbReference type="GeneID" id="93699711"/>
<proteinExistence type="predicted"/>
<dbReference type="RefSeq" id="WP_040056881.1">
    <property type="nucleotide sequence ID" value="NZ_CP011974.1"/>
</dbReference>
<evidence type="ECO:0000313" key="1">
    <source>
        <dbReference type="EMBL" id="AKO94326.1"/>
    </source>
</evidence>
<dbReference type="SMART" id="SM00909">
    <property type="entry name" value="Germane"/>
    <property type="match status" value="2"/>
</dbReference>
<dbReference type="OrthoDB" id="1715058at2"/>
<dbReference type="Proteomes" id="UP000036202">
    <property type="component" value="Chromosome"/>
</dbReference>
<reference evidence="1 2" key="1">
    <citation type="journal article" date="2015" name="PLoS ONE">
        <title>Genome Sequence of Bacillus endophyticus and Analysis of Its Companion Mechanism in the Ketogulonigenium vulgare-Bacillus Strain Consortium.</title>
        <authorList>
            <person name="Jia N."/>
            <person name="Du J."/>
            <person name="Ding M.Z."/>
            <person name="Gao F."/>
            <person name="Yuan Y.J."/>
        </authorList>
    </citation>
    <scope>NUCLEOTIDE SEQUENCE [LARGE SCALE GENOMIC DNA]</scope>
    <source>
        <strain evidence="1 2">Hbe603</strain>
    </source>
</reference>
<evidence type="ECO:0000313" key="2">
    <source>
        <dbReference type="Proteomes" id="UP000036202"/>
    </source>
</evidence>
<keyword evidence="2" id="KW-1185">Reference proteome</keyword>
<dbReference type="KEGG" id="beo:BEH_20835"/>
<accession>A0A231SIX6</accession>
<sequence>MSKIKITAVSTMLATSMLLTGCGLFGGEDVAEEIDPPQDVEYTKDNQKIKEEAKETAKEKESKKAEETLTREVYLIDKNGFVVPQTIDVPKADAAAAEIIEYLVVGGPIDQMLPNGFRAVLPAGTEVKSVNLKENGTLVVDFSPEFKEYKAEDESRILQSLTWTLTQFDAVKNVQLQINGYDQKEMPVNKTPISEELTRADGINMQTEGITDMTSTSSATLYYLSQNADGTYYVPVTKRLDLGKTDEERFTAVVDSLIKDVPKGLVGDFNNEAALVAKPEYEDGTVTLTFNKALLNSAEKSQLSKHVVDALALSLTEQKGVENVSIEVKGQKNITVDSGQKLTEEVSRPENINAEAF</sequence>
<dbReference type="AlphaFoldDB" id="A0A0H4KN67"/>
<name>A0A0H4KN67_9BACI</name>
<gene>
    <name evidence="1" type="ORF">BEH_20835</name>
</gene>
<dbReference type="Pfam" id="PF10646">
    <property type="entry name" value="Germane"/>
    <property type="match status" value="2"/>
</dbReference>
<reference evidence="2" key="2">
    <citation type="submission" date="2015-06" db="EMBL/GenBank/DDBJ databases">
        <title>Genome Sequence of Bacillus endophyticus and Analysis of its Companion Mechanism in the Ketogulonigenium vulgare-Bacillus strain Consortium.</title>
        <authorList>
            <person name="Jia N."/>
            <person name="Du J."/>
            <person name="Ding M.-Z."/>
            <person name="Gao F."/>
            <person name="Yuan Y.-J."/>
        </authorList>
    </citation>
    <scope>NUCLEOTIDE SEQUENCE [LARGE SCALE GENOMIC DNA]</scope>
    <source>
        <strain evidence="2">Hbe603</strain>
    </source>
</reference>